<dbReference type="Pfam" id="PF07110">
    <property type="entry name" value="EthD"/>
    <property type="match status" value="1"/>
</dbReference>
<reference evidence="3" key="1">
    <citation type="journal article" date="2020" name="Stud. Mycol.">
        <title>101 Dothideomycetes genomes: a test case for predicting lifestyles and emergence of pathogens.</title>
        <authorList>
            <person name="Haridas S."/>
            <person name="Albert R."/>
            <person name="Binder M."/>
            <person name="Bloem J."/>
            <person name="Labutti K."/>
            <person name="Salamov A."/>
            <person name="Andreopoulos B."/>
            <person name="Baker S."/>
            <person name="Barry K."/>
            <person name="Bills G."/>
            <person name="Bluhm B."/>
            <person name="Cannon C."/>
            <person name="Castanera R."/>
            <person name="Culley D."/>
            <person name="Daum C."/>
            <person name="Ezra D."/>
            <person name="Gonzalez J."/>
            <person name="Henrissat B."/>
            <person name="Kuo A."/>
            <person name="Liang C."/>
            <person name="Lipzen A."/>
            <person name="Lutzoni F."/>
            <person name="Magnuson J."/>
            <person name="Mondo S."/>
            <person name="Nolan M."/>
            <person name="Ohm R."/>
            <person name="Pangilinan J."/>
            <person name="Park H.-J."/>
            <person name="Ramirez L."/>
            <person name="Alfaro M."/>
            <person name="Sun H."/>
            <person name="Tritt A."/>
            <person name="Yoshinaga Y."/>
            <person name="Zwiers L.-H."/>
            <person name="Turgeon B."/>
            <person name="Goodwin S."/>
            <person name="Spatafora J."/>
            <person name="Crous P."/>
            <person name="Grigoriev I."/>
        </authorList>
    </citation>
    <scope>NUCLEOTIDE SEQUENCE</scope>
    <source>
        <strain evidence="3">CBS 122367</strain>
    </source>
</reference>
<organism evidence="3 4">
    <name type="scientific">Lentithecium fluviatile CBS 122367</name>
    <dbReference type="NCBI Taxonomy" id="1168545"/>
    <lineage>
        <taxon>Eukaryota</taxon>
        <taxon>Fungi</taxon>
        <taxon>Dikarya</taxon>
        <taxon>Ascomycota</taxon>
        <taxon>Pezizomycotina</taxon>
        <taxon>Dothideomycetes</taxon>
        <taxon>Pleosporomycetidae</taxon>
        <taxon>Pleosporales</taxon>
        <taxon>Massarineae</taxon>
        <taxon>Lentitheciaceae</taxon>
        <taxon>Lentithecium</taxon>
    </lineage>
</organism>
<dbReference type="EMBL" id="MU005597">
    <property type="protein sequence ID" value="KAF2680432.1"/>
    <property type="molecule type" value="Genomic_DNA"/>
</dbReference>
<dbReference type="InterPro" id="IPR011008">
    <property type="entry name" value="Dimeric_a/b-barrel"/>
</dbReference>
<dbReference type="GO" id="GO:0016491">
    <property type="term" value="F:oxidoreductase activity"/>
    <property type="evidence" value="ECO:0007669"/>
    <property type="project" value="InterPro"/>
</dbReference>
<gene>
    <name evidence="3" type="ORF">K458DRAFT_421655</name>
</gene>
<sequence>MRLRSDLPGTTFLPPSFFQTVKSRPPLMAENTSSSGAKKQKLIKLGIFVKRHPSLSSEEFHERWSKVHGSLVKGWLAEKGIYRYVQYHTPPEITSQGLGIHDTAGNLDFDGAAEVTVENLDILRKLVEDNFFSEFAKPDEANLVDLNSVRRTIGYEEVHVDQGKVVDV</sequence>
<dbReference type="InterPro" id="IPR009799">
    <property type="entry name" value="EthD_dom"/>
</dbReference>
<protein>
    <recommendedName>
        <fullName evidence="2">EthD domain-containing protein</fullName>
    </recommendedName>
</protein>
<dbReference type="Proteomes" id="UP000799291">
    <property type="component" value="Unassembled WGS sequence"/>
</dbReference>
<keyword evidence="4" id="KW-1185">Reference proteome</keyword>
<evidence type="ECO:0000256" key="1">
    <source>
        <dbReference type="ARBA" id="ARBA00005986"/>
    </source>
</evidence>
<name>A0A6G1IQD1_9PLEO</name>
<dbReference type="AlphaFoldDB" id="A0A6G1IQD1"/>
<dbReference type="Gene3D" id="3.30.70.100">
    <property type="match status" value="1"/>
</dbReference>
<proteinExistence type="inferred from homology"/>
<evidence type="ECO:0000313" key="4">
    <source>
        <dbReference type="Proteomes" id="UP000799291"/>
    </source>
</evidence>
<dbReference type="OrthoDB" id="3183782at2759"/>
<accession>A0A6G1IQD1</accession>
<feature type="domain" description="EthD" evidence="2">
    <location>
        <begin position="52"/>
        <end position="146"/>
    </location>
</feature>
<comment type="similarity">
    <text evidence="1">Belongs to the tpcK family.</text>
</comment>
<dbReference type="SUPFAM" id="SSF54909">
    <property type="entry name" value="Dimeric alpha+beta barrel"/>
    <property type="match status" value="1"/>
</dbReference>
<evidence type="ECO:0000313" key="3">
    <source>
        <dbReference type="EMBL" id="KAF2680432.1"/>
    </source>
</evidence>
<evidence type="ECO:0000259" key="2">
    <source>
        <dbReference type="Pfam" id="PF07110"/>
    </source>
</evidence>